<gene>
    <name evidence="1" type="primary">ST0006</name>
    <name evidence="1" type="ordered locus">STK_00060</name>
</gene>
<sequence>MSLYLGCGDSLFNSLISLRRERNIRVGINEIYYAEKVQIKNKHPLNNLFDKILPECRKSTRCPEYTWSAESAILQILERNGYEGLKKKQKIIYNNIPYCPDAVKINPPDSNKPNYLIEVKSTKAKRGSNTYHCLVKKGALQSLRNAAAYVKSGKVREILPKLAIGTYVIIEKVQKENEKVAITLQDIQICGIGWKGSFKIDIQSADEIFNFIGG</sequence>
<dbReference type="OrthoDB" id="378576at2157"/>
<dbReference type="PATRIC" id="fig|273063.9.peg.13"/>
<dbReference type="STRING" id="273063.STK_00060"/>
<name>Q977E0_SULTO</name>
<dbReference type="GeneID" id="1457878"/>
<organism evidence="1 2">
    <name type="scientific">Sulfurisphaera tokodaii (strain DSM 16993 / JCM 10545 / NBRC 100140 / 7)</name>
    <name type="common">Sulfolobus tokodaii</name>
    <dbReference type="NCBI Taxonomy" id="273063"/>
    <lineage>
        <taxon>Archaea</taxon>
        <taxon>Thermoproteota</taxon>
        <taxon>Thermoprotei</taxon>
        <taxon>Sulfolobales</taxon>
        <taxon>Sulfolobaceae</taxon>
        <taxon>Sulfurisphaera</taxon>
    </lineage>
</organism>
<protein>
    <submittedName>
        <fullName evidence="1">Uncharacterized protein</fullName>
    </submittedName>
</protein>
<dbReference type="KEGG" id="sto:STK_00060"/>
<accession>Q977E0</accession>
<dbReference type="AlphaFoldDB" id="Q977E0"/>
<dbReference type="EMBL" id="BA000023">
    <property type="protein sequence ID" value="BAB64954.1"/>
    <property type="molecule type" value="Genomic_DNA"/>
</dbReference>
<dbReference type="RefSeq" id="WP_010977936.1">
    <property type="nucleotide sequence ID" value="NC_003106.2"/>
</dbReference>
<reference evidence="2" key="1">
    <citation type="journal article" date="2001" name="DNA Res.">
        <title>Complete genome sequence of an aerobic thermoacidophilic Crenarchaeon, Sulfolobus tokodaii strain7.</title>
        <authorList>
            <person name="Kawarabayasi Y."/>
            <person name="Hino Y."/>
            <person name="Horikawa H."/>
            <person name="Jin-no K."/>
            <person name="Takahashi M."/>
            <person name="Sekine M."/>
            <person name="Baba S."/>
            <person name="Ankai A."/>
            <person name="Kosugi H."/>
            <person name="Hosoyama A."/>
            <person name="Fukui S."/>
            <person name="Nagai Y."/>
            <person name="Nishijima K."/>
            <person name="Otsuka R."/>
            <person name="Nakazawa H."/>
            <person name="Takamiya M."/>
            <person name="Kato Y."/>
            <person name="Yoshizawa T."/>
            <person name="Tanaka T."/>
            <person name="Kudoh Y."/>
            <person name="Yamazaki J."/>
            <person name="Kushida N."/>
            <person name="Oguchi A."/>
            <person name="Aoki K."/>
            <person name="Masuda S."/>
            <person name="Yanagii M."/>
            <person name="Nishimura M."/>
            <person name="Yamagishi A."/>
            <person name="Oshima T."/>
            <person name="Kikuchi H."/>
        </authorList>
    </citation>
    <scope>NUCLEOTIDE SEQUENCE [LARGE SCALE GENOMIC DNA]</scope>
    <source>
        <strain evidence="2">DSM 16993 / JCM 10545 / NBRC 100140 / 7</strain>
    </source>
</reference>
<evidence type="ECO:0000313" key="1">
    <source>
        <dbReference type="EMBL" id="BAB64954.1"/>
    </source>
</evidence>
<proteinExistence type="predicted"/>
<dbReference type="Proteomes" id="UP000001015">
    <property type="component" value="Chromosome"/>
</dbReference>
<keyword evidence="2" id="KW-1185">Reference proteome</keyword>
<evidence type="ECO:0000313" key="2">
    <source>
        <dbReference type="Proteomes" id="UP000001015"/>
    </source>
</evidence>